<dbReference type="InterPro" id="IPR036465">
    <property type="entry name" value="vWFA_dom_sf"/>
</dbReference>
<feature type="region of interest" description="Disordered" evidence="1">
    <location>
        <begin position="975"/>
        <end position="1003"/>
    </location>
</feature>
<evidence type="ECO:0000259" key="2">
    <source>
        <dbReference type="PROSITE" id="PS50234"/>
    </source>
</evidence>
<dbReference type="Proteomes" id="UP000604825">
    <property type="component" value="Unassembled WGS sequence"/>
</dbReference>
<comment type="caution">
    <text evidence="3">The sequence shown here is derived from an EMBL/GenBank/DDBJ whole genome shotgun (WGS) entry which is preliminary data.</text>
</comment>
<dbReference type="PROSITE" id="PS50234">
    <property type="entry name" value="VWFA"/>
    <property type="match status" value="1"/>
</dbReference>
<reference evidence="3" key="1">
    <citation type="submission" date="2020-10" db="EMBL/GenBank/DDBJ databases">
        <authorList>
            <person name="Han B."/>
            <person name="Lu T."/>
            <person name="Zhao Q."/>
            <person name="Huang X."/>
            <person name="Zhao Y."/>
        </authorList>
    </citation>
    <scope>NUCLEOTIDE SEQUENCE</scope>
</reference>
<feature type="domain" description="VWFA" evidence="2">
    <location>
        <begin position="584"/>
        <end position="755"/>
    </location>
</feature>
<dbReference type="AlphaFoldDB" id="A0A811R0J4"/>
<keyword evidence="4" id="KW-1185">Reference proteome</keyword>
<dbReference type="InterPro" id="IPR002035">
    <property type="entry name" value="VWF_A"/>
</dbReference>
<sequence length="1003" mass="112263">MDIHEGSTSSGKSTDHRERAKVMVSITTPSGVPKQRAPVDVVLVLHVQIRLIAPRNWHDLLVKATQVVLDNLGEKDRLAIVPASLMEETAVKPKVVLDKLGEQDRLAIVPASLMEETAVKPKVVLDKLGKQDRLAIVPASLIEETAVVLDKLGEQDRLAIVPASLMEETAVKPKVVLDKLGEQDRLAIVPASLMEKFYEKPKFYEMSSVTKKRAFAAVEGSQAMRRNGQLLTDLESAESDLYNRKSEEKEEHAAHIIVISNSNEDLSSAVSWRFRSVHAFGFRDAHNGRKMGTIASNSESTYAVFDEGGDEISPAFAKSMEKITSGVEPLEVRLKCGQDVVLSAICAPRISYFISNDKKFGIIWASARRTAGTVTNFVVELQFPKHRWSSKPNRGSSTHVSVEAKYGRHPNSKSLKGACKELNKSVSVDFLELLRMEAVKMVYDELTVPSVRDKYDCEQLHKAADRLDQKWTEAAKSHSDTLLSGLDGEMRQMVTRLYNNYLWLEYMLSWKSQQRWPLPPIATAMDRRQRQATTDDPLLRMRVLAQVNAIPEPIRKPRRGLLPVLVEVTVPVEGLAKAKRASLDLVVVLDVSCKASATREMKKKRLELLHQAMNFILKKLSYKDRLAIIHVDQSGDCAKLQKPSEVKVDFDFRRAHHHRVSKTNLSNYLTDAVKLLDGRGEDNERLGLIILISDGDDISILRQKPQRCNYTVHTFGLHGERNSRTMHAIATDSSGIYAIINDHQDKITETFMACIRKVTCTIAVNTKVNIICSNTAGVKLSAIESGQFESSISDDKKFGSIFAGDLYAGAVKRFVAYLEKGQGYSDSRHLSSLLQVNVTWQPPHQVAQLMQAQVKIIKGPTDPSSTDDVKDKVDVNVDEITDVVDEIARLKEMEIVSAIIGRHGQTNVGKDLAEKVQKLRKDLRLHATSIRVRPKGSSYEFRVDEESLASLEDDLDNPQLSYILSWLSYQGLCEKPPSAPSRRRQDIRESSQQDQENMSPEEQ</sequence>
<evidence type="ECO:0000313" key="4">
    <source>
        <dbReference type="Proteomes" id="UP000604825"/>
    </source>
</evidence>
<organism evidence="3 4">
    <name type="scientific">Miscanthus lutarioriparius</name>
    <dbReference type="NCBI Taxonomy" id="422564"/>
    <lineage>
        <taxon>Eukaryota</taxon>
        <taxon>Viridiplantae</taxon>
        <taxon>Streptophyta</taxon>
        <taxon>Embryophyta</taxon>
        <taxon>Tracheophyta</taxon>
        <taxon>Spermatophyta</taxon>
        <taxon>Magnoliopsida</taxon>
        <taxon>Liliopsida</taxon>
        <taxon>Poales</taxon>
        <taxon>Poaceae</taxon>
        <taxon>PACMAD clade</taxon>
        <taxon>Panicoideae</taxon>
        <taxon>Andropogonodae</taxon>
        <taxon>Andropogoneae</taxon>
        <taxon>Saccharinae</taxon>
        <taxon>Miscanthus</taxon>
    </lineage>
</organism>
<dbReference type="EMBL" id="CAJGYO010000012">
    <property type="protein sequence ID" value="CAD6264360.1"/>
    <property type="molecule type" value="Genomic_DNA"/>
</dbReference>
<dbReference type="OrthoDB" id="679346at2759"/>
<name>A0A811R0J4_9POAL</name>
<evidence type="ECO:0000256" key="1">
    <source>
        <dbReference type="SAM" id="MobiDB-lite"/>
    </source>
</evidence>
<dbReference type="Pfam" id="PF13768">
    <property type="entry name" value="VWA_3"/>
    <property type="match status" value="2"/>
</dbReference>
<accession>A0A811R0J4</accession>
<evidence type="ECO:0000313" key="3">
    <source>
        <dbReference type="EMBL" id="CAD6264360.1"/>
    </source>
</evidence>
<dbReference type="InterPro" id="IPR051266">
    <property type="entry name" value="CLCR"/>
</dbReference>
<dbReference type="PANTHER" id="PTHR10579">
    <property type="entry name" value="CALCIUM-ACTIVATED CHLORIDE CHANNEL REGULATOR"/>
    <property type="match status" value="1"/>
</dbReference>
<dbReference type="Gene3D" id="3.40.50.410">
    <property type="entry name" value="von Willebrand factor, type A domain"/>
    <property type="match status" value="1"/>
</dbReference>
<dbReference type="SUPFAM" id="SSF53300">
    <property type="entry name" value="vWA-like"/>
    <property type="match status" value="1"/>
</dbReference>
<protein>
    <recommendedName>
        <fullName evidence="2">VWFA domain-containing protein</fullName>
    </recommendedName>
</protein>
<proteinExistence type="predicted"/>
<feature type="compositionally biased region" description="Polar residues" evidence="1">
    <location>
        <begin position="992"/>
        <end position="1003"/>
    </location>
</feature>
<dbReference type="PANTHER" id="PTHR10579:SF112">
    <property type="entry name" value="OS04G0198300 PROTEIN"/>
    <property type="match status" value="1"/>
</dbReference>
<gene>
    <name evidence="3" type="ORF">NCGR_LOCUS47665</name>
</gene>